<gene>
    <name evidence="2" type="ORF">POCULU_LOCUS3678</name>
</gene>
<organism evidence="2 3">
    <name type="scientific">Paraglomus occultum</name>
    <dbReference type="NCBI Taxonomy" id="144539"/>
    <lineage>
        <taxon>Eukaryota</taxon>
        <taxon>Fungi</taxon>
        <taxon>Fungi incertae sedis</taxon>
        <taxon>Mucoromycota</taxon>
        <taxon>Glomeromycotina</taxon>
        <taxon>Glomeromycetes</taxon>
        <taxon>Paraglomerales</taxon>
        <taxon>Paraglomeraceae</taxon>
        <taxon>Paraglomus</taxon>
    </lineage>
</organism>
<evidence type="ECO:0000256" key="1">
    <source>
        <dbReference type="SAM" id="Coils"/>
    </source>
</evidence>
<dbReference type="AlphaFoldDB" id="A0A9N9A837"/>
<keyword evidence="1" id="KW-0175">Coiled coil</keyword>
<keyword evidence="3" id="KW-1185">Reference proteome</keyword>
<evidence type="ECO:0000313" key="2">
    <source>
        <dbReference type="EMBL" id="CAG8523133.1"/>
    </source>
</evidence>
<dbReference type="SUPFAM" id="SSF58100">
    <property type="entry name" value="Bacterial hemolysins"/>
    <property type="match status" value="1"/>
</dbReference>
<dbReference type="Proteomes" id="UP000789572">
    <property type="component" value="Unassembled WGS sequence"/>
</dbReference>
<sequence length="307" mass="34802">MDFVKSESFYTPADLIIAHIIAAASKFKTCLELAKRQDLIECIAEEVETSRELFCKTVMASLFASNTMFKDSLKMVAHDELLGLSCTDIVAYKNAVETLLTFVRKNETVANDLETRFGEICDRLKASSNNMRDYLETLDDKEEELKCLQRGKSNSATKRLVGLGLGMVSLASSILGPESILVDGVSVVTGSIGVKTFIDASAHIDRMKKEIHKLEVQINSRLTVKSLHEALKSATMGVGQVKNYWRTRVFEIEALLKDLDNFERRGQRLSELEAWCFKTKWIHYQKECEEYVEKLCKHIEEHVIVTF</sequence>
<protein>
    <submittedName>
        <fullName evidence="2">4012_t:CDS:1</fullName>
    </submittedName>
</protein>
<dbReference type="EMBL" id="CAJVPJ010000421">
    <property type="protein sequence ID" value="CAG8523133.1"/>
    <property type="molecule type" value="Genomic_DNA"/>
</dbReference>
<reference evidence="2" key="1">
    <citation type="submission" date="2021-06" db="EMBL/GenBank/DDBJ databases">
        <authorList>
            <person name="Kallberg Y."/>
            <person name="Tangrot J."/>
            <person name="Rosling A."/>
        </authorList>
    </citation>
    <scope>NUCLEOTIDE SEQUENCE</scope>
    <source>
        <strain evidence="2">IA702</strain>
    </source>
</reference>
<feature type="coiled-coil region" evidence="1">
    <location>
        <begin position="124"/>
        <end position="151"/>
    </location>
</feature>
<comment type="caution">
    <text evidence="2">The sequence shown here is derived from an EMBL/GenBank/DDBJ whole genome shotgun (WGS) entry which is preliminary data.</text>
</comment>
<dbReference type="Gene3D" id="1.20.1170.10">
    <property type="match status" value="1"/>
</dbReference>
<proteinExistence type="predicted"/>
<name>A0A9N9A837_9GLOM</name>
<accession>A0A9N9A837</accession>
<evidence type="ECO:0000313" key="3">
    <source>
        <dbReference type="Proteomes" id="UP000789572"/>
    </source>
</evidence>